<proteinExistence type="predicted"/>
<dbReference type="Proteomes" id="UP000658127">
    <property type="component" value="Unassembled WGS sequence"/>
</dbReference>
<sequence>MKWNHLSTRTALVIGLAALATAATVGTATAAPGDRTHPMLETTCSVEQIEAALAEHAPDLAQKLAQRPEHRAKLAELLAKSPEERRIVIQQRQGEHPGPHDGGHDGHDGQHARMLEVLEVCATY</sequence>
<feature type="signal peptide" evidence="2">
    <location>
        <begin position="1"/>
        <end position="30"/>
    </location>
</feature>
<organism evidence="3 4">
    <name type="scientific">Nocardia rhizosphaerihabitans</name>
    <dbReference type="NCBI Taxonomy" id="1691570"/>
    <lineage>
        <taxon>Bacteria</taxon>
        <taxon>Bacillati</taxon>
        <taxon>Actinomycetota</taxon>
        <taxon>Actinomycetes</taxon>
        <taxon>Mycobacteriales</taxon>
        <taxon>Nocardiaceae</taxon>
        <taxon>Nocardia</taxon>
    </lineage>
</organism>
<comment type="caution">
    <text evidence="3">The sequence shown here is derived from an EMBL/GenBank/DDBJ whole genome shotgun (WGS) entry which is preliminary data.</text>
</comment>
<name>A0ABQ2KVQ6_9NOCA</name>
<feature type="chain" id="PRO_5046263240" description="Hemophore-related protein" evidence="2">
    <location>
        <begin position="31"/>
        <end position="124"/>
    </location>
</feature>
<dbReference type="RefSeq" id="WP_189033668.1">
    <property type="nucleotide sequence ID" value="NZ_BMNE01000008.1"/>
</dbReference>
<evidence type="ECO:0000256" key="2">
    <source>
        <dbReference type="SAM" id="SignalP"/>
    </source>
</evidence>
<evidence type="ECO:0008006" key="5">
    <source>
        <dbReference type="Google" id="ProtNLM"/>
    </source>
</evidence>
<evidence type="ECO:0000256" key="1">
    <source>
        <dbReference type="SAM" id="MobiDB-lite"/>
    </source>
</evidence>
<accession>A0ABQ2KVQ6</accession>
<dbReference type="EMBL" id="BMNE01000008">
    <property type="protein sequence ID" value="GGN94787.1"/>
    <property type="molecule type" value="Genomic_DNA"/>
</dbReference>
<evidence type="ECO:0000313" key="3">
    <source>
        <dbReference type="EMBL" id="GGN94787.1"/>
    </source>
</evidence>
<gene>
    <name evidence="3" type="ORF">GCM10011610_58120</name>
</gene>
<reference evidence="4" key="1">
    <citation type="journal article" date="2019" name="Int. J. Syst. Evol. Microbiol.">
        <title>The Global Catalogue of Microorganisms (GCM) 10K type strain sequencing project: providing services to taxonomists for standard genome sequencing and annotation.</title>
        <authorList>
            <consortium name="The Broad Institute Genomics Platform"/>
            <consortium name="The Broad Institute Genome Sequencing Center for Infectious Disease"/>
            <person name="Wu L."/>
            <person name="Ma J."/>
        </authorList>
    </citation>
    <scope>NUCLEOTIDE SEQUENCE [LARGE SCALE GENOMIC DNA]</scope>
    <source>
        <strain evidence="4">CGMCC 4.7329</strain>
    </source>
</reference>
<dbReference type="NCBIfam" id="TIGR04529">
    <property type="entry name" value="MTB_hemophore"/>
    <property type="match status" value="1"/>
</dbReference>
<dbReference type="InterPro" id="IPR032407">
    <property type="entry name" value="MHB"/>
</dbReference>
<feature type="region of interest" description="Disordered" evidence="1">
    <location>
        <begin position="77"/>
        <end position="109"/>
    </location>
</feature>
<protein>
    <recommendedName>
        <fullName evidence="5">Hemophore-related protein</fullName>
    </recommendedName>
</protein>
<keyword evidence="4" id="KW-1185">Reference proteome</keyword>
<evidence type="ECO:0000313" key="4">
    <source>
        <dbReference type="Proteomes" id="UP000658127"/>
    </source>
</evidence>
<keyword evidence="2" id="KW-0732">Signal</keyword>
<feature type="compositionally biased region" description="Basic and acidic residues" evidence="1">
    <location>
        <begin position="81"/>
        <end position="109"/>
    </location>
</feature>